<protein>
    <submittedName>
        <fullName evidence="3">Uncharacterized protein</fullName>
    </submittedName>
</protein>
<evidence type="ECO:0000313" key="3">
    <source>
        <dbReference type="EMBL" id="RRT36697.1"/>
    </source>
</evidence>
<feature type="compositionally biased region" description="Polar residues" evidence="2">
    <location>
        <begin position="286"/>
        <end position="295"/>
    </location>
</feature>
<accession>A0A426XB51</accession>
<dbReference type="Proteomes" id="UP000287651">
    <property type="component" value="Unassembled WGS sequence"/>
</dbReference>
<dbReference type="AlphaFoldDB" id="A0A426XB51"/>
<proteinExistence type="predicted"/>
<feature type="region of interest" description="Disordered" evidence="2">
    <location>
        <begin position="265"/>
        <end position="295"/>
    </location>
</feature>
<reference evidence="3 4" key="1">
    <citation type="journal article" date="2014" name="Agronomy (Basel)">
        <title>A Draft Genome Sequence for Ensete ventricosum, the Drought-Tolerant Tree Against Hunger.</title>
        <authorList>
            <person name="Harrison J."/>
            <person name="Moore K.A."/>
            <person name="Paszkiewicz K."/>
            <person name="Jones T."/>
            <person name="Grant M."/>
            <person name="Ambacheew D."/>
            <person name="Muzemil S."/>
            <person name="Studholme D.J."/>
        </authorList>
    </citation>
    <scope>NUCLEOTIDE SEQUENCE [LARGE SCALE GENOMIC DNA]</scope>
</reference>
<evidence type="ECO:0000256" key="2">
    <source>
        <dbReference type="SAM" id="MobiDB-lite"/>
    </source>
</evidence>
<comment type="caution">
    <text evidence="3">The sequence shown here is derived from an EMBL/GenBank/DDBJ whole genome shotgun (WGS) entry which is preliminary data.</text>
</comment>
<feature type="compositionally biased region" description="Acidic residues" evidence="2">
    <location>
        <begin position="84"/>
        <end position="94"/>
    </location>
</feature>
<organism evidence="3 4">
    <name type="scientific">Ensete ventricosum</name>
    <name type="common">Abyssinian banana</name>
    <name type="synonym">Musa ensete</name>
    <dbReference type="NCBI Taxonomy" id="4639"/>
    <lineage>
        <taxon>Eukaryota</taxon>
        <taxon>Viridiplantae</taxon>
        <taxon>Streptophyta</taxon>
        <taxon>Embryophyta</taxon>
        <taxon>Tracheophyta</taxon>
        <taxon>Spermatophyta</taxon>
        <taxon>Magnoliopsida</taxon>
        <taxon>Liliopsida</taxon>
        <taxon>Zingiberales</taxon>
        <taxon>Musaceae</taxon>
        <taxon>Ensete</taxon>
    </lineage>
</organism>
<sequence>MPRVSGGKFPATRSPASTQEPDEGPPTEALRPSSKRSSDASVQLDDPARRHKKGEDLIKEAQIPPWQKGSRSHSKGKEPTMSIEEPEGQAESPDELGRRSSFMALFDRVYDAGRLITFMDYRINNLLQEIDALKAGGSPEAVAVAKERVTKLERELARTQQERTEALQRLETFDKELNEVRGDLSEARKQLKEARVRAWKVDDDLLKSMKDLESARAELPKQAIDDYKGSTNFEEGLKRMGRVAYEYGYWVALARFRSSHLDSKVEEDPFTIRPEDDSVPMERQQAFDNSNPPES</sequence>
<feature type="region of interest" description="Disordered" evidence="2">
    <location>
        <begin position="1"/>
        <end position="96"/>
    </location>
</feature>
<evidence type="ECO:0000256" key="1">
    <source>
        <dbReference type="SAM" id="Coils"/>
    </source>
</evidence>
<gene>
    <name evidence="3" type="ORF">B296_00051045</name>
</gene>
<feature type="coiled-coil region" evidence="1">
    <location>
        <begin position="142"/>
        <end position="197"/>
    </location>
</feature>
<name>A0A426XB51_ENSVE</name>
<evidence type="ECO:0000313" key="4">
    <source>
        <dbReference type="Proteomes" id="UP000287651"/>
    </source>
</evidence>
<dbReference type="EMBL" id="AMZH03023231">
    <property type="protein sequence ID" value="RRT36697.1"/>
    <property type="molecule type" value="Genomic_DNA"/>
</dbReference>
<dbReference type="Gene3D" id="1.10.287.1490">
    <property type="match status" value="1"/>
</dbReference>
<keyword evidence="1" id="KW-0175">Coiled coil</keyword>